<dbReference type="Proteomes" id="UP001166674">
    <property type="component" value="Unassembled WGS sequence"/>
</dbReference>
<accession>A0AA41MLG8</accession>
<dbReference type="SUPFAM" id="SSF54236">
    <property type="entry name" value="Ubiquitin-like"/>
    <property type="match status" value="1"/>
</dbReference>
<reference evidence="7" key="1">
    <citation type="submission" date="2020-03" db="EMBL/GenBank/DDBJ databases">
        <title>Studies in the Genomics of Life Span.</title>
        <authorList>
            <person name="Glass D."/>
        </authorList>
    </citation>
    <scope>NUCLEOTIDE SEQUENCE</scope>
    <source>
        <strain evidence="7">SUZIE</strain>
        <tissue evidence="7">Muscle</tissue>
    </source>
</reference>
<evidence type="ECO:0000313" key="8">
    <source>
        <dbReference type="Proteomes" id="UP001166674"/>
    </source>
</evidence>
<keyword evidence="4" id="KW-0833">Ubl conjugation pathway</keyword>
<dbReference type="Gene3D" id="3.10.20.90">
    <property type="entry name" value="Phosphatidylinositol 3-kinase Catalytic Subunit, Chain A, domain 1"/>
    <property type="match status" value="1"/>
</dbReference>
<evidence type="ECO:0000256" key="5">
    <source>
        <dbReference type="SAM" id="MobiDB-lite"/>
    </source>
</evidence>
<feature type="region of interest" description="Disordered" evidence="5">
    <location>
        <begin position="1"/>
        <end position="29"/>
    </location>
</feature>
<dbReference type="GO" id="GO:0016605">
    <property type="term" value="C:PML body"/>
    <property type="evidence" value="ECO:0007669"/>
    <property type="project" value="UniProtKB-SubCell"/>
</dbReference>
<comment type="subcellular location">
    <subcellularLocation>
        <location evidence="1">Nucleus</location>
        <location evidence="1">PML body</location>
    </subcellularLocation>
</comment>
<protein>
    <submittedName>
        <fullName evidence="7">Small ubiquitin-related modifier 3</fullName>
    </submittedName>
</protein>
<dbReference type="PANTHER" id="PTHR10562">
    <property type="entry name" value="SMALL UBIQUITIN-RELATED MODIFIER"/>
    <property type="match status" value="1"/>
</dbReference>
<evidence type="ECO:0000256" key="3">
    <source>
        <dbReference type="ARBA" id="ARBA00022499"/>
    </source>
</evidence>
<sequence length="82" mass="9085">MAQWGSQDQEAPRLSKLMPTAEAGSSMRQTRFWFDGQPINEADTPAQLEMEAEDTIDVFQQRTGGRASGGPPHTCCRPRICC</sequence>
<dbReference type="InterPro" id="IPR000626">
    <property type="entry name" value="Ubiquitin-like_dom"/>
</dbReference>
<evidence type="ECO:0000256" key="2">
    <source>
        <dbReference type="ARBA" id="ARBA00009185"/>
    </source>
</evidence>
<feature type="domain" description="Ubiquitin-like" evidence="6">
    <location>
        <begin position="16"/>
        <end position="65"/>
    </location>
</feature>
<dbReference type="EMBL" id="JAATJV010214000">
    <property type="protein sequence ID" value="MBZ3873927.1"/>
    <property type="molecule type" value="Genomic_DNA"/>
</dbReference>
<proteinExistence type="inferred from homology"/>
<keyword evidence="3" id="KW-1017">Isopeptide bond</keyword>
<evidence type="ECO:0000256" key="1">
    <source>
        <dbReference type="ARBA" id="ARBA00004322"/>
    </source>
</evidence>
<dbReference type="AlphaFoldDB" id="A0AA41MLG8"/>
<dbReference type="InterPro" id="IPR022617">
    <property type="entry name" value="Rad60/SUMO-like_dom"/>
</dbReference>
<dbReference type="PROSITE" id="PS50053">
    <property type="entry name" value="UBIQUITIN_2"/>
    <property type="match status" value="1"/>
</dbReference>
<gene>
    <name evidence="7" type="ORF">SUZIE_125385</name>
</gene>
<keyword evidence="8" id="KW-1185">Reference proteome</keyword>
<evidence type="ECO:0000256" key="4">
    <source>
        <dbReference type="ARBA" id="ARBA00022786"/>
    </source>
</evidence>
<dbReference type="InterPro" id="IPR029071">
    <property type="entry name" value="Ubiquitin-like_domsf"/>
</dbReference>
<evidence type="ECO:0000313" key="7">
    <source>
        <dbReference type="EMBL" id="MBZ3873927.1"/>
    </source>
</evidence>
<dbReference type="Pfam" id="PF11976">
    <property type="entry name" value="Rad60-SLD"/>
    <property type="match status" value="1"/>
</dbReference>
<name>A0AA41MLG8_SCICA</name>
<comment type="caution">
    <text evidence="7">The sequence shown here is derived from an EMBL/GenBank/DDBJ whole genome shotgun (WGS) entry which is preliminary data.</text>
</comment>
<evidence type="ECO:0000259" key="6">
    <source>
        <dbReference type="PROSITE" id="PS50053"/>
    </source>
</evidence>
<organism evidence="7 8">
    <name type="scientific">Sciurus carolinensis</name>
    <name type="common">Eastern gray squirrel</name>
    <dbReference type="NCBI Taxonomy" id="30640"/>
    <lineage>
        <taxon>Eukaryota</taxon>
        <taxon>Metazoa</taxon>
        <taxon>Chordata</taxon>
        <taxon>Craniata</taxon>
        <taxon>Vertebrata</taxon>
        <taxon>Euteleostomi</taxon>
        <taxon>Mammalia</taxon>
        <taxon>Eutheria</taxon>
        <taxon>Euarchontoglires</taxon>
        <taxon>Glires</taxon>
        <taxon>Rodentia</taxon>
        <taxon>Sciuromorpha</taxon>
        <taxon>Sciuridae</taxon>
        <taxon>Sciurinae</taxon>
        <taxon>Sciurini</taxon>
        <taxon>Sciurus</taxon>
    </lineage>
</organism>
<comment type="similarity">
    <text evidence="2">Belongs to the ubiquitin family. SUMO subfamily.</text>
</comment>